<gene>
    <name evidence="3" type="ORF">C1645_325302</name>
</gene>
<dbReference type="OrthoDB" id="2356383at2759"/>
<accession>A0A397SRQ9</accession>
<evidence type="ECO:0000256" key="2">
    <source>
        <dbReference type="SAM" id="Phobius"/>
    </source>
</evidence>
<proteinExistence type="predicted"/>
<dbReference type="EMBL" id="QKYT01000353">
    <property type="protein sequence ID" value="RIA86627.1"/>
    <property type="molecule type" value="Genomic_DNA"/>
</dbReference>
<dbReference type="Proteomes" id="UP000265703">
    <property type="component" value="Unassembled WGS sequence"/>
</dbReference>
<feature type="transmembrane region" description="Helical" evidence="2">
    <location>
        <begin position="47"/>
        <end position="72"/>
    </location>
</feature>
<comment type="caution">
    <text evidence="3">The sequence shown here is derived from an EMBL/GenBank/DDBJ whole genome shotgun (WGS) entry which is preliminary data.</text>
</comment>
<keyword evidence="2" id="KW-0472">Membrane</keyword>
<keyword evidence="4" id="KW-1185">Reference proteome</keyword>
<feature type="transmembrane region" description="Helical" evidence="2">
    <location>
        <begin position="12"/>
        <end position="27"/>
    </location>
</feature>
<evidence type="ECO:0000313" key="4">
    <source>
        <dbReference type="Proteomes" id="UP000265703"/>
    </source>
</evidence>
<evidence type="ECO:0000313" key="3">
    <source>
        <dbReference type="EMBL" id="RIA86627.1"/>
    </source>
</evidence>
<sequence length="116" mass="14415">MEILKWHTRITTLLWLIIPVFYTYFTIDELEPIPFFCPENYPYPSKNYYNICLIRTSNLIFMWLMFFVTLCFTIRNFIPENKIYDWFDNYDRKEHEEKEVKEEEKEEKKSQNESVA</sequence>
<organism evidence="3 4">
    <name type="scientific">Glomus cerebriforme</name>
    <dbReference type="NCBI Taxonomy" id="658196"/>
    <lineage>
        <taxon>Eukaryota</taxon>
        <taxon>Fungi</taxon>
        <taxon>Fungi incertae sedis</taxon>
        <taxon>Mucoromycota</taxon>
        <taxon>Glomeromycotina</taxon>
        <taxon>Glomeromycetes</taxon>
        <taxon>Glomerales</taxon>
        <taxon>Glomeraceae</taxon>
        <taxon>Glomus</taxon>
    </lineage>
</organism>
<feature type="region of interest" description="Disordered" evidence="1">
    <location>
        <begin position="97"/>
        <end position="116"/>
    </location>
</feature>
<reference evidence="3 4" key="1">
    <citation type="submission" date="2018-06" db="EMBL/GenBank/DDBJ databases">
        <title>Comparative genomics reveals the genomic features of Rhizophagus irregularis, R. cerebriforme, R. diaphanum and Gigaspora rosea, and their symbiotic lifestyle signature.</title>
        <authorList>
            <person name="Morin E."/>
            <person name="San Clemente H."/>
            <person name="Chen E.C.H."/>
            <person name="De La Providencia I."/>
            <person name="Hainaut M."/>
            <person name="Kuo A."/>
            <person name="Kohler A."/>
            <person name="Murat C."/>
            <person name="Tang N."/>
            <person name="Roy S."/>
            <person name="Loubradou J."/>
            <person name="Henrissat B."/>
            <person name="Grigoriev I.V."/>
            <person name="Corradi N."/>
            <person name="Roux C."/>
            <person name="Martin F.M."/>
        </authorList>
    </citation>
    <scope>NUCLEOTIDE SEQUENCE [LARGE SCALE GENOMIC DNA]</scope>
    <source>
        <strain evidence="3 4">DAOM 227022</strain>
    </source>
</reference>
<dbReference type="AlphaFoldDB" id="A0A397SRQ9"/>
<evidence type="ECO:0000256" key="1">
    <source>
        <dbReference type="SAM" id="MobiDB-lite"/>
    </source>
</evidence>
<name>A0A397SRQ9_9GLOM</name>
<protein>
    <submittedName>
        <fullName evidence="3">Uncharacterized protein</fullName>
    </submittedName>
</protein>
<keyword evidence="2" id="KW-0812">Transmembrane</keyword>
<keyword evidence="2" id="KW-1133">Transmembrane helix</keyword>